<proteinExistence type="predicted"/>
<dbReference type="InParanoid" id="J0LBZ7"/>
<protein>
    <submittedName>
        <fullName evidence="1">Uncharacterized protein</fullName>
    </submittedName>
</protein>
<dbReference type="AlphaFoldDB" id="J0LBZ7"/>
<evidence type="ECO:0000313" key="1">
    <source>
        <dbReference type="EMBL" id="EJD33975.1"/>
    </source>
</evidence>
<keyword evidence="2" id="KW-1185">Reference proteome</keyword>
<sequence>MALHPSVYGPKGINSMRPDPNGFACPPMVPALLTAEFLTWANSKLRILAFSRVEDAALGSALVNHSLVLKCFMDDFDQQAFALPTFPAYLSYDGGARFTREEIRKKEFPDWLSRTLYDKTKNGALGHTCAVYFFGYYVGQEDRMLRQFSTSGHVNHSTSPSWQNTNGFVATVLSNWEQFVLARAPGRVVHKLPPIPSSASSQELKKWREMLRVYLELMFMLQTNTFDLDCDAFWRKVMGYPNRFVAPRRLPRGITFSNPVCMSDDDFRAVYEHLRLCQSSRESIPTDARFIYDPTAVAKHLADRIEARIEGHTAGGPGCWTAPTPVVGVSARVPQPSISVSLRALAKSSYRQGGADSAGSQTCLAKLPQPW</sequence>
<gene>
    <name evidence="1" type="ORF">AURDEDRAFT_131405</name>
</gene>
<dbReference type="EMBL" id="JH688031">
    <property type="protein sequence ID" value="EJD33975.1"/>
    <property type="molecule type" value="Genomic_DNA"/>
</dbReference>
<organism evidence="1 2">
    <name type="scientific">Auricularia subglabra (strain TFB-10046 / SS5)</name>
    <name type="common">White-rot fungus</name>
    <name type="synonym">Auricularia delicata (strain TFB10046)</name>
    <dbReference type="NCBI Taxonomy" id="717982"/>
    <lineage>
        <taxon>Eukaryota</taxon>
        <taxon>Fungi</taxon>
        <taxon>Dikarya</taxon>
        <taxon>Basidiomycota</taxon>
        <taxon>Agaricomycotina</taxon>
        <taxon>Agaricomycetes</taxon>
        <taxon>Auriculariales</taxon>
        <taxon>Auriculariaceae</taxon>
        <taxon>Auricularia</taxon>
    </lineage>
</organism>
<evidence type="ECO:0000313" key="2">
    <source>
        <dbReference type="Proteomes" id="UP000006514"/>
    </source>
</evidence>
<accession>J0LBZ7</accession>
<dbReference type="KEGG" id="adl:AURDEDRAFT_131405"/>
<reference evidence="2" key="1">
    <citation type="journal article" date="2012" name="Science">
        <title>The Paleozoic origin of enzymatic lignin decomposition reconstructed from 31 fungal genomes.</title>
        <authorList>
            <person name="Floudas D."/>
            <person name="Binder M."/>
            <person name="Riley R."/>
            <person name="Barry K."/>
            <person name="Blanchette R.A."/>
            <person name="Henrissat B."/>
            <person name="Martinez A.T."/>
            <person name="Otillar R."/>
            <person name="Spatafora J.W."/>
            <person name="Yadav J.S."/>
            <person name="Aerts A."/>
            <person name="Benoit I."/>
            <person name="Boyd A."/>
            <person name="Carlson A."/>
            <person name="Copeland A."/>
            <person name="Coutinho P.M."/>
            <person name="de Vries R.P."/>
            <person name="Ferreira P."/>
            <person name="Findley K."/>
            <person name="Foster B."/>
            <person name="Gaskell J."/>
            <person name="Glotzer D."/>
            <person name="Gorecki P."/>
            <person name="Heitman J."/>
            <person name="Hesse C."/>
            <person name="Hori C."/>
            <person name="Igarashi K."/>
            <person name="Jurgens J.A."/>
            <person name="Kallen N."/>
            <person name="Kersten P."/>
            <person name="Kohler A."/>
            <person name="Kuees U."/>
            <person name="Kumar T.K.A."/>
            <person name="Kuo A."/>
            <person name="LaButti K."/>
            <person name="Larrondo L.F."/>
            <person name="Lindquist E."/>
            <person name="Ling A."/>
            <person name="Lombard V."/>
            <person name="Lucas S."/>
            <person name="Lundell T."/>
            <person name="Martin R."/>
            <person name="McLaughlin D.J."/>
            <person name="Morgenstern I."/>
            <person name="Morin E."/>
            <person name="Murat C."/>
            <person name="Nagy L.G."/>
            <person name="Nolan M."/>
            <person name="Ohm R.A."/>
            <person name="Patyshakuliyeva A."/>
            <person name="Rokas A."/>
            <person name="Ruiz-Duenas F.J."/>
            <person name="Sabat G."/>
            <person name="Salamov A."/>
            <person name="Samejima M."/>
            <person name="Schmutz J."/>
            <person name="Slot J.C."/>
            <person name="St John F."/>
            <person name="Stenlid J."/>
            <person name="Sun H."/>
            <person name="Sun S."/>
            <person name="Syed K."/>
            <person name="Tsang A."/>
            <person name="Wiebenga A."/>
            <person name="Young D."/>
            <person name="Pisabarro A."/>
            <person name="Eastwood D.C."/>
            <person name="Martin F."/>
            <person name="Cullen D."/>
            <person name="Grigoriev I.V."/>
            <person name="Hibbett D.S."/>
        </authorList>
    </citation>
    <scope>NUCLEOTIDE SEQUENCE [LARGE SCALE GENOMIC DNA]</scope>
    <source>
        <strain evidence="2">TFB10046</strain>
    </source>
</reference>
<name>J0LBZ7_AURST</name>
<dbReference type="Proteomes" id="UP000006514">
    <property type="component" value="Unassembled WGS sequence"/>
</dbReference>